<dbReference type="Proteomes" id="UP000019140">
    <property type="component" value="Unassembled WGS sequence"/>
</dbReference>
<comment type="caution">
    <text evidence="3">The sequence shown here is derived from an EMBL/GenBank/DDBJ whole genome shotgun (WGS) entry which is preliminary data.</text>
</comment>
<feature type="signal peptide" evidence="1">
    <location>
        <begin position="1"/>
        <end position="22"/>
    </location>
</feature>
<dbReference type="HOGENOM" id="CLU_158447_3_1_7"/>
<dbReference type="InterPro" id="IPR027367">
    <property type="entry name" value="Gly-zipper_YMGG"/>
</dbReference>
<dbReference type="AlphaFoldDB" id="W4L4V3"/>
<dbReference type="PROSITE" id="PS51257">
    <property type="entry name" value="PROKAR_LIPOPROTEIN"/>
    <property type="match status" value="1"/>
</dbReference>
<reference evidence="3 4" key="1">
    <citation type="journal article" date="2014" name="Nature">
        <title>An environmental bacterial taxon with a large and distinct metabolic repertoire.</title>
        <authorList>
            <person name="Wilson M.C."/>
            <person name="Mori T."/>
            <person name="Ruckert C."/>
            <person name="Uria A.R."/>
            <person name="Helf M.J."/>
            <person name="Takada K."/>
            <person name="Gernert C."/>
            <person name="Steffens U.A."/>
            <person name="Heycke N."/>
            <person name="Schmitt S."/>
            <person name="Rinke C."/>
            <person name="Helfrich E.J."/>
            <person name="Brachmann A.O."/>
            <person name="Gurgui C."/>
            <person name="Wakimoto T."/>
            <person name="Kracht M."/>
            <person name="Crusemann M."/>
            <person name="Hentschel U."/>
            <person name="Abe I."/>
            <person name="Matsunaga S."/>
            <person name="Kalinowski J."/>
            <person name="Takeyama H."/>
            <person name="Piel J."/>
        </authorList>
    </citation>
    <scope>NUCLEOTIDE SEQUENCE [LARGE SCALE GENOMIC DNA]</scope>
    <source>
        <strain evidence="4">TSY2</strain>
    </source>
</reference>
<protein>
    <recommendedName>
        <fullName evidence="2">YMGG-like Gly-zipper domain-containing protein</fullName>
    </recommendedName>
</protein>
<organism evidence="3 4">
    <name type="scientific">Candidatus Entotheonella gemina</name>
    <dbReference type="NCBI Taxonomy" id="1429439"/>
    <lineage>
        <taxon>Bacteria</taxon>
        <taxon>Pseudomonadati</taxon>
        <taxon>Nitrospinota/Tectimicrobiota group</taxon>
        <taxon>Candidatus Tectimicrobiota</taxon>
        <taxon>Candidatus Entotheonellia</taxon>
        <taxon>Candidatus Entotheonellales</taxon>
        <taxon>Candidatus Entotheonellaceae</taxon>
        <taxon>Candidatus Entotheonella</taxon>
    </lineage>
</organism>
<accession>W4L4V3</accession>
<keyword evidence="1" id="KW-0732">Signal</keyword>
<name>W4L4V3_9BACT</name>
<dbReference type="PATRIC" id="fig|1429439.4.peg.8464"/>
<gene>
    <name evidence="3" type="ORF">ETSY2_51965</name>
</gene>
<dbReference type="EMBL" id="AZHX01002712">
    <property type="protein sequence ID" value="ETW93133.1"/>
    <property type="molecule type" value="Genomic_DNA"/>
</dbReference>
<evidence type="ECO:0000313" key="3">
    <source>
        <dbReference type="EMBL" id="ETW93133.1"/>
    </source>
</evidence>
<feature type="domain" description="YMGG-like Gly-zipper" evidence="2">
    <location>
        <begin position="27"/>
        <end position="70"/>
    </location>
</feature>
<dbReference type="Pfam" id="PF13441">
    <property type="entry name" value="Gly-zipper_YMGG"/>
    <property type="match status" value="1"/>
</dbReference>
<proteinExistence type="predicted"/>
<keyword evidence="4" id="KW-1185">Reference proteome</keyword>
<feature type="chain" id="PRO_5004844602" description="YMGG-like Gly-zipper domain-containing protein" evidence="1">
    <location>
        <begin position="23"/>
        <end position="82"/>
    </location>
</feature>
<sequence length="82" mass="8078">MHYIKVLGLSLLLMAMVGCAHMTERQQRALSGGAIGATGGAVMGTVIGGNPAAGAAIGGAVGAATGALWQDLKKSVSGKKRN</sequence>
<evidence type="ECO:0000313" key="4">
    <source>
        <dbReference type="Proteomes" id="UP000019140"/>
    </source>
</evidence>
<evidence type="ECO:0000256" key="1">
    <source>
        <dbReference type="SAM" id="SignalP"/>
    </source>
</evidence>
<evidence type="ECO:0000259" key="2">
    <source>
        <dbReference type="Pfam" id="PF13441"/>
    </source>
</evidence>